<organism evidence="1 2">
    <name type="scientific">Halomonas beimenensis</name>
    <dbReference type="NCBI Taxonomy" id="475662"/>
    <lineage>
        <taxon>Bacteria</taxon>
        <taxon>Pseudomonadati</taxon>
        <taxon>Pseudomonadota</taxon>
        <taxon>Gammaproteobacteria</taxon>
        <taxon>Oceanospirillales</taxon>
        <taxon>Halomonadaceae</taxon>
        <taxon>Halomonas</taxon>
    </lineage>
</organism>
<dbReference type="KEGG" id="hbe:BEI_2345"/>
<dbReference type="Proteomes" id="UP000219993">
    <property type="component" value="Chromosome"/>
</dbReference>
<reference evidence="1 2" key="1">
    <citation type="journal article" date="2017" name="Sci. Rep.">
        <title>Revealing the Saline Adaptation Strategies of the Halophilic Bacterium Halomonas beimenensis through High-throughput Omics and Transposon Mutagenesis Approaches.</title>
        <authorList>
            <person name="Chen Y.H."/>
            <person name="Lin S.S."/>
            <person name="Shyu Y.T."/>
        </authorList>
    </citation>
    <scope>NUCLEOTIDE SEQUENCE [LARGE SCALE GENOMIC DNA]</scope>
    <source>
        <strain evidence="1 2">NTU-111</strain>
    </source>
</reference>
<accession>A0A291P907</accession>
<dbReference type="AlphaFoldDB" id="A0A291P907"/>
<evidence type="ECO:0000313" key="1">
    <source>
        <dbReference type="EMBL" id="ATJ83332.1"/>
    </source>
</evidence>
<keyword evidence="2" id="KW-1185">Reference proteome</keyword>
<name>A0A291P907_9GAMM</name>
<dbReference type="EMBL" id="CP021435">
    <property type="protein sequence ID" value="ATJ83332.1"/>
    <property type="molecule type" value="Genomic_DNA"/>
</dbReference>
<evidence type="ECO:0000313" key="2">
    <source>
        <dbReference type="Proteomes" id="UP000219993"/>
    </source>
</evidence>
<proteinExistence type="predicted"/>
<gene>
    <name evidence="1" type="ORF">BEI_2345</name>
</gene>
<protein>
    <submittedName>
        <fullName evidence="1">Uncharacterized protein</fullName>
    </submittedName>
</protein>
<sequence length="52" mass="5966">MFAFHDPVIERYRCLDGRAEIPEARPWIQLLPTTKASEAMRCSPILHRACAP</sequence>